<protein>
    <submittedName>
        <fullName evidence="1">Uncharacterized protein</fullName>
    </submittedName>
</protein>
<sequence length="408" mass="46368">MSILAALFTQRQKACTVFSDKLAILGNLIGYLYRLYSNEAFQKQLSFSAYALAMALFNGDLSPLFTNDLAFLEYNGEADVPRGLLLSQTHLHTLAGGRSAPSRNRAQVTAGSKCLVLGGKLLVEGILWRIISFTDLKGLEKTTEPIAKEDTRDPIRFYFFQTLVRRLVVLERIDLLELVVAFVMWRQLTSSLELVHLNELQAWSCNEQHWPTKIAEESFLERIPAPREIKYLKYRDARGLDYALEELESNDSQPRDLLSHIHHAILHRRPLALEECNVEDQTLVSLFMFDSSQHQWILTPVNELEYEFGKNPWLHMHPKNTFWCVIKGEQTVSGADSQRASEILNLGADGEKHFLNKTHKVVTSGTRSSITGTWSPRLSRRGVLTIGDDGSWNIISLGQATYFWLMGV</sequence>
<dbReference type="AlphaFoldDB" id="A0A8E2EMK3"/>
<dbReference type="Proteomes" id="UP000250140">
    <property type="component" value="Unassembled WGS sequence"/>
</dbReference>
<evidence type="ECO:0000313" key="2">
    <source>
        <dbReference type="Proteomes" id="UP000250140"/>
    </source>
</evidence>
<evidence type="ECO:0000313" key="1">
    <source>
        <dbReference type="EMBL" id="OCL01492.1"/>
    </source>
</evidence>
<gene>
    <name evidence="1" type="ORF">AOQ84DRAFT_402303</name>
</gene>
<accession>A0A8E2EMK3</accession>
<reference evidence="1 2" key="1">
    <citation type="journal article" date="2016" name="Nat. Commun.">
        <title>Ectomycorrhizal ecology is imprinted in the genome of the dominant symbiotic fungus Cenococcum geophilum.</title>
        <authorList>
            <consortium name="DOE Joint Genome Institute"/>
            <person name="Peter M."/>
            <person name="Kohler A."/>
            <person name="Ohm R.A."/>
            <person name="Kuo A."/>
            <person name="Krutzmann J."/>
            <person name="Morin E."/>
            <person name="Arend M."/>
            <person name="Barry K.W."/>
            <person name="Binder M."/>
            <person name="Choi C."/>
            <person name="Clum A."/>
            <person name="Copeland A."/>
            <person name="Grisel N."/>
            <person name="Haridas S."/>
            <person name="Kipfer T."/>
            <person name="LaButti K."/>
            <person name="Lindquist E."/>
            <person name="Lipzen A."/>
            <person name="Maire R."/>
            <person name="Meier B."/>
            <person name="Mihaltcheva S."/>
            <person name="Molinier V."/>
            <person name="Murat C."/>
            <person name="Poggeler S."/>
            <person name="Quandt C.A."/>
            <person name="Sperisen C."/>
            <person name="Tritt A."/>
            <person name="Tisserant E."/>
            <person name="Crous P.W."/>
            <person name="Henrissat B."/>
            <person name="Nehls U."/>
            <person name="Egli S."/>
            <person name="Spatafora J.W."/>
            <person name="Grigoriev I.V."/>
            <person name="Martin F.M."/>
        </authorList>
    </citation>
    <scope>NUCLEOTIDE SEQUENCE [LARGE SCALE GENOMIC DNA]</scope>
    <source>
        <strain evidence="1 2">CBS 207.34</strain>
    </source>
</reference>
<name>A0A8E2EMK3_9PEZI</name>
<proteinExistence type="predicted"/>
<dbReference type="EMBL" id="KV751122">
    <property type="protein sequence ID" value="OCL01492.1"/>
    <property type="molecule type" value="Genomic_DNA"/>
</dbReference>
<dbReference type="OrthoDB" id="5395056at2759"/>
<organism evidence="1 2">
    <name type="scientific">Glonium stellatum</name>
    <dbReference type="NCBI Taxonomy" id="574774"/>
    <lineage>
        <taxon>Eukaryota</taxon>
        <taxon>Fungi</taxon>
        <taxon>Dikarya</taxon>
        <taxon>Ascomycota</taxon>
        <taxon>Pezizomycotina</taxon>
        <taxon>Dothideomycetes</taxon>
        <taxon>Pleosporomycetidae</taxon>
        <taxon>Gloniales</taxon>
        <taxon>Gloniaceae</taxon>
        <taxon>Glonium</taxon>
    </lineage>
</organism>
<keyword evidence="2" id="KW-1185">Reference proteome</keyword>